<feature type="chain" id="PRO_5047060152" description="Peptidase M15A C-terminal domain-containing protein" evidence="1">
    <location>
        <begin position="21"/>
        <end position="140"/>
    </location>
</feature>
<dbReference type="RefSeq" id="WP_254745861.1">
    <property type="nucleotide sequence ID" value="NZ_JANCLU010000026.1"/>
</dbReference>
<sequence>MAVAMLSVSTPFAGSSPALADGPGCAGQVCFQPQVKGVSCLSDETRKMVEDIVARIGAIEITSTCGGRHARHSAHYRGKAVDFRPKATTPRQAAAALRGMSQVRGVGAYRNGLLHADTGDRVFAWGGAGSGRRRVRVAGQ</sequence>
<evidence type="ECO:0000256" key="1">
    <source>
        <dbReference type="SAM" id="SignalP"/>
    </source>
</evidence>
<evidence type="ECO:0000313" key="2">
    <source>
        <dbReference type="EMBL" id="MCP8940748.1"/>
    </source>
</evidence>
<dbReference type="InterPro" id="IPR009045">
    <property type="entry name" value="Zn_M74/Hedgehog-like"/>
</dbReference>
<reference evidence="2 3" key="1">
    <citation type="submission" date="2022-07" db="EMBL/GenBank/DDBJ databases">
        <authorList>
            <person name="Li W.-J."/>
            <person name="Deng Q.-Q."/>
        </authorList>
    </citation>
    <scope>NUCLEOTIDE SEQUENCE [LARGE SCALE GENOMIC DNA]</scope>
    <source>
        <strain evidence="2 3">SYSU M60028</strain>
    </source>
</reference>
<organism evidence="2 3">
    <name type="scientific">Alsobacter ponti</name>
    <dbReference type="NCBI Taxonomy" id="2962936"/>
    <lineage>
        <taxon>Bacteria</taxon>
        <taxon>Pseudomonadati</taxon>
        <taxon>Pseudomonadota</taxon>
        <taxon>Alphaproteobacteria</taxon>
        <taxon>Hyphomicrobiales</taxon>
        <taxon>Alsobacteraceae</taxon>
        <taxon>Alsobacter</taxon>
    </lineage>
</organism>
<evidence type="ECO:0000313" key="3">
    <source>
        <dbReference type="Proteomes" id="UP001205890"/>
    </source>
</evidence>
<accession>A0ABT1LIM6</accession>
<comment type="caution">
    <text evidence="2">The sequence shown here is derived from an EMBL/GenBank/DDBJ whole genome shotgun (WGS) entry which is preliminary data.</text>
</comment>
<protein>
    <recommendedName>
        <fullName evidence="4">Peptidase M15A C-terminal domain-containing protein</fullName>
    </recommendedName>
</protein>
<dbReference type="EMBL" id="JANCLU010000026">
    <property type="protein sequence ID" value="MCP8940748.1"/>
    <property type="molecule type" value="Genomic_DNA"/>
</dbReference>
<keyword evidence="1" id="KW-0732">Signal</keyword>
<name>A0ABT1LIM6_9HYPH</name>
<dbReference type="SUPFAM" id="SSF55166">
    <property type="entry name" value="Hedgehog/DD-peptidase"/>
    <property type="match status" value="1"/>
</dbReference>
<feature type="signal peptide" evidence="1">
    <location>
        <begin position="1"/>
        <end position="20"/>
    </location>
</feature>
<evidence type="ECO:0008006" key="4">
    <source>
        <dbReference type="Google" id="ProtNLM"/>
    </source>
</evidence>
<proteinExistence type="predicted"/>
<dbReference type="Gene3D" id="3.30.1380.10">
    <property type="match status" value="1"/>
</dbReference>
<gene>
    <name evidence="2" type="ORF">NK718_19655</name>
</gene>
<dbReference type="Proteomes" id="UP001205890">
    <property type="component" value="Unassembled WGS sequence"/>
</dbReference>
<keyword evidence="3" id="KW-1185">Reference proteome</keyword>